<dbReference type="EMBL" id="BARS01020875">
    <property type="protein sequence ID" value="GAG12274.1"/>
    <property type="molecule type" value="Genomic_DNA"/>
</dbReference>
<dbReference type="InterPro" id="IPR046346">
    <property type="entry name" value="Aminoacid_DH-like_N_sf"/>
</dbReference>
<dbReference type="Gene3D" id="3.40.50.10860">
    <property type="entry name" value="Leucine Dehydrogenase, chain A, domain 1"/>
    <property type="match status" value="1"/>
</dbReference>
<evidence type="ECO:0000313" key="2">
    <source>
        <dbReference type="EMBL" id="GAG12274.1"/>
    </source>
</evidence>
<comment type="caution">
    <text evidence="2">The sequence shown here is derived from an EMBL/GenBank/DDBJ whole genome shotgun (WGS) entry which is preliminary data.</text>
</comment>
<dbReference type="PANTHER" id="PTHR21089">
    <property type="entry name" value="SHIKIMATE DEHYDROGENASE"/>
    <property type="match status" value="1"/>
</dbReference>
<feature type="domain" description="Shikimate dehydrogenase substrate binding N-terminal" evidence="1">
    <location>
        <begin position="6"/>
        <end position="88"/>
    </location>
</feature>
<protein>
    <recommendedName>
        <fullName evidence="1">Shikimate dehydrogenase substrate binding N-terminal domain-containing protein</fullName>
    </recommendedName>
</protein>
<accession>X0V2E2</accession>
<dbReference type="GO" id="GO:0009423">
    <property type="term" value="P:chorismate biosynthetic process"/>
    <property type="evidence" value="ECO:0007669"/>
    <property type="project" value="TreeGrafter"/>
</dbReference>
<dbReference type="InterPro" id="IPR013708">
    <property type="entry name" value="Shikimate_DH-bd_N"/>
</dbReference>
<dbReference type="GO" id="GO:0004764">
    <property type="term" value="F:shikimate 3-dehydrogenase (NADP+) activity"/>
    <property type="evidence" value="ECO:0007669"/>
    <property type="project" value="InterPro"/>
</dbReference>
<organism evidence="2">
    <name type="scientific">marine sediment metagenome</name>
    <dbReference type="NCBI Taxonomy" id="412755"/>
    <lineage>
        <taxon>unclassified sequences</taxon>
        <taxon>metagenomes</taxon>
        <taxon>ecological metagenomes</taxon>
    </lineage>
</organism>
<dbReference type="Pfam" id="PF08501">
    <property type="entry name" value="Shikimate_dh_N"/>
    <property type="match status" value="1"/>
</dbReference>
<gene>
    <name evidence="2" type="ORF">S01H1_33616</name>
</gene>
<feature type="non-terminal residue" evidence="2">
    <location>
        <position position="92"/>
    </location>
</feature>
<dbReference type="InterPro" id="IPR022893">
    <property type="entry name" value="Shikimate_DH_fam"/>
</dbReference>
<dbReference type="AlphaFoldDB" id="X0V2E2"/>
<dbReference type="GO" id="GO:0019632">
    <property type="term" value="P:shikimate metabolic process"/>
    <property type="evidence" value="ECO:0007669"/>
    <property type="project" value="TreeGrafter"/>
</dbReference>
<sequence>MKHACVIGWPVEHSRSPLLHGYWLKKYGIDGTYTKRAVAPEAVADFLQSLRANGYVGCNVTVPHKAAAFCAADEREDSAKAVSAANTLWLSD</sequence>
<dbReference type="SUPFAM" id="SSF53223">
    <property type="entry name" value="Aminoacid dehydrogenase-like, N-terminal domain"/>
    <property type="match status" value="1"/>
</dbReference>
<evidence type="ECO:0000259" key="1">
    <source>
        <dbReference type="Pfam" id="PF08501"/>
    </source>
</evidence>
<name>X0V2E2_9ZZZZ</name>
<proteinExistence type="predicted"/>
<dbReference type="PANTHER" id="PTHR21089:SF1">
    <property type="entry name" value="BIFUNCTIONAL 3-DEHYDROQUINATE DEHYDRATASE_SHIKIMATE DEHYDROGENASE, CHLOROPLASTIC"/>
    <property type="match status" value="1"/>
</dbReference>
<reference evidence="2" key="1">
    <citation type="journal article" date="2014" name="Front. Microbiol.">
        <title>High frequency of phylogenetically diverse reductive dehalogenase-homologous genes in deep subseafloor sedimentary metagenomes.</title>
        <authorList>
            <person name="Kawai M."/>
            <person name="Futagami T."/>
            <person name="Toyoda A."/>
            <person name="Takaki Y."/>
            <person name="Nishi S."/>
            <person name="Hori S."/>
            <person name="Arai W."/>
            <person name="Tsubouchi T."/>
            <person name="Morono Y."/>
            <person name="Uchiyama I."/>
            <person name="Ito T."/>
            <person name="Fujiyama A."/>
            <person name="Inagaki F."/>
            <person name="Takami H."/>
        </authorList>
    </citation>
    <scope>NUCLEOTIDE SEQUENCE</scope>
    <source>
        <strain evidence="2">Expedition CK06-06</strain>
    </source>
</reference>